<keyword evidence="1" id="KW-1133">Transmembrane helix</keyword>
<keyword evidence="3" id="KW-1185">Reference proteome</keyword>
<name>A0A182SW45_9DIPT</name>
<dbReference type="VEuPathDB" id="VectorBase:AMAM014614"/>
<dbReference type="Proteomes" id="UP000075901">
    <property type="component" value="Unassembled WGS sequence"/>
</dbReference>
<keyword evidence="1" id="KW-0812">Transmembrane</keyword>
<reference evidence="3" key="1">
    <citation type="submission" date="2013-09" db="EMBL/GenBank/DDBJ databases">
        <title>The Genome Sequence of Anopheles maculatus species B.</title>
        <authorList>
            <consortium name="The Broad Institute Genomics Platform"/>
            <person name="Neafsey D.E."/>
            <person name="Besansky N."/>
            <person name="Howell P."/>
            <person name="Walton C."/>
            <person name="Young S.K."/>
            <person name="Zeng Q."/>
            <person name="Gargeya S."/>
            <person name="Fitzgerald M."/>
            <person name="Haas B."/>
            <person name="Abouelleil A."/>
            <person name="Allen A.W."/>
            <person name="Alvarado L."/>
            <person name="Arachchi H.M."/>
            <person name="Berlin A.M."/>
            <person name="Chapman S.B."/>
            <person name="Gainer-Dewar J."/>
            <person name="Goldberg J."/>
            <person name="Griggs A."/>
            <person name="Gujja S."/>
            <person name="Hansen M."/>
            <person name="Howarth C."/>
            <person name="Imamovic A."/>
            <person name="Ireland A."/>
            <person name="Larimer J."/>
            <person name="McCowan C."/>
            <person name="Murphy C."/>
            <person name="Pearson M."/>
            <person name="Poon T.W."/>
            <person name="Priest M."/>
            <person name="Roberts A."/>
            <person name="Saif S."/>
            <person name="Shea T."/>
            <person name="Sisk P."/>
            <person name="Sykes S."/>
            <person name="Wortman J."/>
            <person name="Nusbaum C."/>
            <person name="Birren B."/>
        </authorList>
    </citation>
    <scope>NUCLEOTIDE SEQUENCE [LARGE SCALE GENOMIC DNA]</scope>
    <source>
        <strain evidence="3">maculatus3</strain>
    </source>
</reference>
<evidence type="ECO:0000313" key="3">
    <source>
        <dbReference type="Proteomes" id="UP000075901"/>
    </source>
</evidence>
<proteinExistence type="predicted"/>
<dbReference type="AlphaFoldDB" id="A0A182SW45"/>
<sequence length="103" mass="11279">MEVRPWLTLCKRPQKRADRNLDIDISGCTPFSAIDPATPEMGCRGMILLLVVIVGVTVSEVTGIYVVESGGKKSFVRLGAHHWTDGSEDDGLWSSLLEEYTVG</sequence>
<dbReference type="EnsemblMetazoa" id="AMAM014614-RA">
    <property type="protein sequence ID" value="AMAM014614-PA"/>
    <property type="gene ID" value="AMAM014614"/>
</dbReference>
<feature type="transmembrane region" description="Helical" evidence="1">
    <location>
        <begin position="46"/>
        <end position="67"/>
    </location>
</feature>
<keyword evidence="1" id="KW-0472">Membrane</keyword>
<reference evidence="2" key="2">
    <citation type="submission" date="2020-05" db="UniProtKB">
        <authorList>
            <consortium name="EnsemblMetazoa"/>
        </authorList>
    </citation>
    <scope>IDENTIFICATION</scope>
    <source>
        <strain evidence="2">maculatus3</strain>
    </source>
</reference>
<protein>
    <submittedName>
        <fullName evidence="2">Uncharacterized protein</fullName>
    </submittedName>
</protein>
<organism evidence="2 3">
    <name type="scientific">Anopheles maculatus</name>
    <dbReference type="NCBI Taxonomy" id="74869"/>
    <lineage>
        <taxon>Eukaryota</taxon>
        <taxon>Metazoa</taxon>
        <taxon>Ecdysozoa</taxon>
        <taxon>Arthropoda</taxon>
        <taxon>Hexapoda</taxon>
        <taxon>Insecta</taxon>
        <taxon>Pterygota</taxon>
        <taxon>Neoptera</taxon>
        <taxon>Endopterygota</taxon>
        <taxon>Diptera</taxon>
        <taxon>Nematocera</taxon>
        <taxon>Culicoidea</taxon>
        <taxon>Culicidae</taxon>
        <taxon>Anophelinae</taxon>
        <taxon>Anopheles</taxon>
        <taxon>Anopheles maculatus group</taxon>
    </lineage>
</organism>
<evidence type="ECO:0000256" key="1">
    <source>
        <dbReference type="SAM" id="Phobius"/>
    </source>
</evidence>
<accession>A0A182SW45</accession>
<evidence type="ECO:0000313" key="2">
    <source>
        <dbReference type="EnsemblMetazoa" id="AMAM014614-PA"/>
    </source>
</evidence>